<keyword evidence="8" id="KW-1133">Transmembrane helix</keyword>
<dbReference type="AlphaFoldDB" id="A0A2M7R9T0"/>
<keyword evidence="5 7" id="KW-0378">Hydrolase</keyword>
<evidence type="ECO:0000313" key="12">
    <source>
        <dbReference type="Proteomes" id="UP000229449"/>
    </source>
</evidence>
<dbReference type="PANTHER" id="PTHR30620">
    <property type="entry name" value="PERIPLASMIC BETA-GLUCOSIDASE-RELATED"/>
    <property type="match status" value="1"/>
</dbReference>
<name>A0A2M7R9T0_9BACT</name>
<evidence type="ECO:0000259" key="10">
    <source>
        <dbReference type="Pfam" id="PF01915"/>
    </source>
</evidence>
<feature type="domain" description="Glycoside hydrolase family 3 N-terminal" evidence="9">
    <location>
        <begin position="69"/>
        <end position="390"/>
    </location>
</feature>
<dbReference type="InterPro" id="IPR036962">
    <property type="entry name" value="Glyco_hydro_3_N_sf"/>
</dbReference>
<comment type="caution">
    <text evidence="11">The sequence shown here is derived from an EMBL/GenBank/DDBJ whole genome shotgun (WGS) entry which is preliminary data.</text>
</comment>
<dbReference type="PANTHER" id="PTHR30620:SF16">
    <property type="entry name" value="LYSOSOMAL BETA GLUCOSIDASE"/>
    <property type="match status" value="1"/>
</dbReference>
<dbReference type="Proteomes" id="UP000229449">
    <property type="component" value="Unassembled WGS sequence"/>
</dbReference>
<dbReference type="GO" id="GO:0008422">
    <property type="term" value="F:beta-glucosidase activity"/>
    <property type="evidence" value="ECO:0007669"/>
    <property type="project" value="UniProtKB-EC"/>
</dbReference>
<feature type="domain" description="Glycoside hydrolase family 3 C-terminal" evidence="10">
    <location>
        <begin position="428"/>
        <end position="606"/>
    </location>
</feature>
<evidence type="ECO:0000256" key="7">
    <source>
        <dbReference type="RuleBase" id="RU361161"/>
    </source>
</evidence>
<keyword evidence="8" id="KW-0472">Membrane</keyword>
<dbReference type="InterPro" id="IPR001764">
    <property type="entry name" value="Glyco_hydro_3_N"/>
</dbReference>
<evidence type="ECO:0000313" key="11">
    <source>
        <dbReference type="EMBL" id="PIY93116.1"/>
    </source>
</evidence>
<dbReference type="Gene3D" id="3.40.50.1700">
    <property type="entry name" value="Glycoside hydrolase family 3 C-terminal domain"/>
    <property type="match status" value="1"/>
</dbReference>
<dbReference type="InterPro" id="IPR051915">
    <property type="entry name" value="Cellulose_Degrad_GH3"/>
</dbReference>
<dbReference type="SUPFAM" id="SSF52279">
    <property type="entry name" value="Beta-D-glucan exohydrolase, C-terminal domain"/>
    <property type="match status" value="1"/>
</dbReference>
<evidence type="ECO:0000256" key="4">
    <source>
        <dbReference type="ARBA" id="ARBA00022729"/>
    </source>
</evidence>
<dbReference type="InterPro" id="IPR002772">
    <property type="entry name" value="Glyco_hydro_3_C"/>
</dbReference>
<dbReference type="Pfam" id="PF01915">
    <property type="entry name" value="Glyco_hydro_3_C"/>
    <property type="match status" value="1"/>
</dbReference>
<dbReference type="PRINTS" id="PR00133">
    <property type="entry name" value="GLHYDRLASE3"/>
</dbReference>
<reference evidence="12" key="1">
    <citation type="submission" date="2017-09" db="EMBL/GenBank/DDBJ databases">
        <title>Depth-based differentiation of microbial function through sediment-hosted aquifers and enrichment of novel symbionts in the deep terrestrial subsurface.</title>
        <authorList>
            <person name="Probst A.J."/>
            <person name="Ladd B."/>
            <person name="Jarett J.K."/>
            <person name="Geller-Mcgrath D.E."/>
            <person name="Sieber C.M.K."/>
            <person name="Emerson J.B."/>
            <person name="Anantharaman K."/>
            <person name="Thomas B.C."/>
            <person name="Malmstrom R."/>
            <person name="Stieglmeier M."/>
            <person name="Klingl A."/>
            <person name="Woyke T."/>
            <person name="Ryan C.M."/>
            <person name="Banfield J.F."/>
        </authorList>
    </citation>
    <scope>NUCLEOTIDE SEQUENCE [LARGE SCALE GENOMIC DNA]</scope>
</reference>
<dbReference type="EMBL" id="PFMA01000083">
    <property type="protein sequence ID" value="PIY93116.1"/>
    <property type="molecule type" value="Genomic_DNA"/>
</dbReference>
<evidence type="ECO:0000256" key="2">
    <source>
        <dbReference type="ARBA" id="ARBA00005336"/>
    </source>
</evidence>
<protein>
    <recommendedName>
        <fullName evidence="3">beta-glucosidase</fullName>
        <ecNumber evidence="3">3.2.1.21</ecNumber>
    </recommendedName>
</protein>
<evidence type="ECO:0000259" key="9">
    <source>
        <dbReference type="Pfam" id="PF00933"/>
    </source>
</evidence>
<comment type="similarity">
    <text evidence="2 7">Belongs to the glycosyl hydrolase 3 family.</text>
</comment>
<dbReference type="SUPFAM" id="SSF51445">
    <property type="entry name" value="(Trans)glycosidases"/>
    <property type="match status" value="1"/>
</dbReference>
<keyword evidence="4" id="KW-0732">Signal</keyword>
<organism evidence="11 12">
    <name type="scientific">Candidatus Magasanikbacteria bacterium CG_4_10_14_0_8_um_filter_32_14</name>
    <dbReference type="NCBI Taxonomy" id="1974640"/>
    <lineage>
        <taxon>Bacteria</taxon>
        <taxon>Candidatus Magasanikiibacteriota</taxon>
    </lineage>
</organism>
<accession>A0A2M7R9T0</accession>
<dbReference type="EC" id="3.2.1.21" evidence="3"/>
<keyword evidence="8" id="KW-0812">Transmembrane</keyword>
<dbReference type="GO" id="GO:0009251">
    <property type="term" value="P:glucan catabolic process"/>
    <property type="evidence" value="ECO:0007669"/>
    <property type="project" value="TreeGrafter"/>
</dbReference>
<evidence type="ECO:0000256" key="5">
    <source>
        <dbReference type="ARBA" id="ARBA00022801"/>
    </source>
</evidence>
<proteinExistence type="inferred from homology"/>
<dbReference type="PROSITE" id="PS00775">
    <property type="entry name" value="GLYCOSYL_HYDROL_F3"/>
    <property type="match status" value="1"/>
</dbReference>
<keyword evidence="6 7" id="KW-0326">Glycosidase</keyword>
<dbReference type="InterPro" id="IPR036881">
    <property type="entry name" value="Glyco_hydro_3_C_sf"/>
</dbReference>
<dbReference type="InterPro" id="IPR017853">
    <property type="entry name" value="GH"/>
</dbReference>
<evidence type="ECO:0000256" key="1">
    <source>
        <dbReference type="ARBA" id="ARBA00000448"/>
    </source>
</evidence>
<gene>
    <name evidence="11" type="ORF">COY69_03355</name>
</gene>
<dbReference type="InterPro" id="IPR019800">
    <property type="entry name" value="Glyco_hydro_3_AS"/>
</dbReference>
<feature type="transmembrane region" description="Helical" evidence="8">
    <location>
        <begin position="7"/>
        <end position="29"/>
    </location>
</feature>
<dbReference type="Gene3D" id="3.20.20.300">
    <property type="entry name" value="Glycoside hydrolase, family 3, N-terminal domain"/>
    <property type="match status" value="1"/>
</dbReference>
<sequence>MNNTNKVSILVLTILLVGTGAVFFIFNFLQKKPDKLICKNGYFKDNNFAYFNESLPIETRVADLLDKMTLEEKIGQMALIEKNSIKNTMDVASYNLGAVLSGFGGKPEPNTPQAWLAMVQKFKSVSQDTCLGIPILYGADAIHGHSNVHGATIFPHFIGLGASHNSDLVYQVAQATTEEMRATDIYWGFSPTLDVALDNRWGRMYETFGSDTDNVSKLGQAYIEGLQNNSDGKLAMLATAKHFVGLGAMTWGTSINKDYSIDQGTTNINEKVLRATHLPPFQKAIESGVASVMIGLNTWQGEKLSANSYLINDVLKKELGFDGFVVSDWYGVYEISPDKYKSLIKSINAGVDMVMLPFNYKFFISNIVKAVNSGDISEAKINDAVARILKAKFKLGLFDKNQPLIPDLSVIGSDTHRELARQAVRESLVLLKDNNKTLPLNKNTKTILIAGSAANNLGVQSGGWTVEWQGIDGNWIPGTTILDGIKKSVSKNTIIDYNLDGNFETQTTQADIGIAVVGEKPYAEGWGDEANPSLSNEDLATINNLRQKSKKLIVVIVSGRPLNIKNYAMNWDAIVAAWLPGTEGQGVADVLFGDYTFKGKLPVEWKL</sequence>
<comment type="catalytic activity">
    <reaction evidence="1">
        <text>Hydrolysis of terminal, non-reducing beta-D-glucosyl residues with release of beta-D-glucose.</text>
        <dbReference type="EC" id="3.2.1.21"/>
    </reaction>
</comment>
<evidence type="ECO:0000256" key="3">
    <source>
        <dbReference type="ARBA" id="ARBA00012744"/>
    </source>
</evidence>
<evidence type="ECO:0000256" key="6">
    <source>
        <dbReference type="ARBA" id="ARBA00023295"/>
    </source>
</evidence>
<evidence type="ECO:0000256" key="8">
    <source>
        <dbReference type="SAM" id="Phobius"/>
    </source>
</evidence>
<dbReference type="Pfam" id="PF00933">
    <property type="entry name" value="Glyco_hydro_3"/>
    <property type="match status" value="1"/>
</dbReference>